<organism evidence="3 4">
    <name type="scientific">Daucus carota subsp. sativus</name>
    <name type="common">Carrot</name>
    <dbReference type="NCBI Taxonomy" id="79200"/>
    <lineage>
        <taxon>Eukaryota</taxon>
        <taxon>Viridiplantae</taxon>
        <taxon>Streptophyta</taxon>
        <taxon>Embryophyta</taxon>
        <taxon>Tracheophyta</taxon>
        <taxon>Spermatophyta</taxon>
        <taxon>Magnoliopsida</taxon>
        <taxon>eudicotyledons</taxon>
        <taxon>Gunneridae</taxon>
        <taxon>Pentapetalae</taxon>
        <taxon>asterids</taxon>
        <taxon>campanulids</taxon>
        <taxon>Apiales</taxon>
        <taxon>Apiaceae</taxon>
        <taxon>Apioideae</taxon>
        <taxon>Scandiceae</taxon>
        <taxon>Daucinae</taxon>
        <taxon>Daucus</taxon>
        <taxon>Daucus sect. Daucus</taxon>
    </lineage>
</organism>
<keyword evidence="4" id="KW-1185">Reference proteome</keyword>
<accession>A0AAF1B0K1</accession>
<gene>
    <name evidence="3" type="ORF">DCAR_0518803</name>
</gene>
<proteinExistence type="predicted"/>
<sequence>MNADTAIAVASEMVEELDLTDQDVKFIPIFRNWHLGIFLAIMFILMGISLIILSLKVRVILLPQQRDQQLVLAVLFWNGMGSPLRLGLSIVSNEEPSKKQDGGELDNIMKNQECHSAYHSHSPPDSPSDNRAHVLLENQSLNDINLGDDKLIAERRECLLLEQQRELDELKKKHKQIASDLLKELPLETHKRIVSACDVEIPAYTSHSGEDVRGCSTSVVGGAES</sequence>
<keyword evidence="1" id="KW-0175">Coiled coil</keyword>
<dbReference type="AlphaFoldDB" id="A0AAF1B0K1"/>
<keyword evidence="2" id="KW-0812">Transmembrane</keyword>
<evidence type="ECO:0000256" key="1">
    <source>
        <dbReference type="SAM" id="Coils"/>
    </source>
</evidence>
<dbReference type="KEGG" id="dcr:108221184"/>
<evidence type="ECO:0000313" key="4">
    <source>
        <dbReference type="Proteomes" id="UP000077755"/>
    </source>
</evidence>
<feature type="coiled-coil region" evidence="1">
    <location>
        <begin position="153"/>
        <end position="180"/>
    </location>
</feature>
<reference evidence="3" key="1">
    <citation type="journal article" date="2016" name="Nat. Genet.">
        <title>A high-quality carrot genome assembly provides new insights into carotenoid accumulation and asterid genome evolution.</title>
        <authorList>
            <person name="Iorizzo M."/>
            <person name="Ellison S."/>
            <person name="Senalik D."/>
            <person name="Zeng P."/>
            <person name="Satapoomin P."/>
            <person name="Huang J."/>
            <person name="Bowman M."/>
            <person name="Iovene M."/>
            <person name="Sanseverino W."/>
            <person name="Cavagnaro P."/>
            <person name="Yildiz M."/>
            <person name="Macko-Podgorni A."/>
            <person name="Moranska E."/>
            <person name="Grzebelus E."/>
            <person name="Grzebelus D."/>
            <person name="Ashrafi H."/>
            <person name="Zheng Z."/>
            <person name="Cheng S."/>
            <person name="Spooner D."/>
            <person name="Van Deynze A."/>
            <person name="Simon P."/>
        </authorList>
    </citation>
    <scope>NUCLEOTIDE SEQUENCE</scope>
    <source>
        <tissue evidence="3">Leaf</tissue>
    </source>
</reference>
<evidence type="ECO:0000313" key="3">
    <source>
        <dbReference type="EMBL" id="WOG99451.1"/>
    </source>
</evidence>
<name>A0AAF1B0K1_DAUCS</name>
<keyword evidence="2" id="KW-0472">Membrane</keyword>
<keyword evidence="2" id="KW-1133">Transmembrane helix</keyword>
<reference evidence="3" key="2">
    <citation type="submission" date="2022-03" db="EMBL/GenBank/DDBJ databases">
        <title>Draft title - Genomic analysis of global carrot germplasm unveils the trajectory of domestication and the origin of high carotenoid orange carrot.</title>
        <authorList>
            <person name="Iorizzo M."/>
            <person name="Ellison S."/>
            <person name="Senalik D."/>
            <person name="Macko-Podgorni A."/>
            <person name="Grzebelus D."/>
            <person name="Bostan H."/>
            <person name="Rolling W."/>
            <person name="Curaba J."/>
            <person name="Simon P."/>
        </authorList>
    </citation>
    <scope>NUCLEOTIDE SEQUENCE</scope>
    <source>
        <tissue evidence="3">Leaf</tissue>
    </source>
</reference>
<dbReference type="Proteomes" id="UP000077755">
    <property type="component" value="Chromosome 5"/>
</dbReference>
<feature type="transmembrane region" description="Helical" evidence="2">
    <location>
        <begin position="33"/>
        <end position="55"/>
    </location>
</feature>
<dbReference type="EMBL" id="CP093347">
    <property type="protein sequence ID" value="WOG99451.1"/>
    <property type="molecule type" value="Genomic_DNA"/>
</dbReference>
<protein>
    <submittedName>
        <fullName evidence="3">Uncharacterized protein</fullName>
    </submittedName>
</protein>
<evidence type="ECO:0000256" key="2">
    <source>
        <dbReference type="SAM" id="Phobius"/>
    </source>
</evidence>